<proteinExistence type="predicted"/>
<dbReference type="Pfam" id="PF00535">
    <property type="entry name" value="Glycos_transf_2"/>
    <property type="match status" value="1"/>
</dbReference>
<dbReference type="CDD" id="cd06433">
    <property type="entry name" value="GT_2_WfgS_like"/>
    <property type="match status" value="1"/>
</dbReference>
<feature type="domain" description="Glycosyltransferase 2-like" evidence="1">
    <location>
        <begin position="7"/>
        <end position="130"/>
    </location>
</feature>
<dbReference type="AlphaFoldDB" id="A0A3E5B362"/>
<gene>
    <name evidence="2" type="ORF">DXB65_19495</name>
</gene>
<dbReference type="Gene3D" id="3.90.550.10">
    <property type="entry name" value="Spore Coat Polysaccharide Biosynthesis Protein SpsA, Chain A"/>
    <property type="match status" value="1"/>
</dbReference>
<dbReference type="EMBL" id="QSUL01000015">
    <property type="protein sequence ID" value="RGN32026.1"/>
    <property type="molecule type" value="Genomic_DNA"/>
</dbReference>
<dbReference type="SUPFAM" id="SSF53448">
    <property type="entry name" value="Nucleotide-diphospho-sugar transferases"/>
    <property type="match status" value="1"/>
</dbReference>
<dbReference type="PANTHER" id="PTHR22916:SF67">
    <property type="entry name" value="COLANIC ACID BIOSYNTHESIS GLYCOSYL TRANSFERASE WCAE-RELATED"/>
    <property type="match status" value="1"/>
</dbReference>
<protein>
    <submittedName>
        <fullName evidence="2">Glycosyltransferase</fullName>
    </submittedName>
</protein>
<name>A0A3E5B362_9BACE</name>
<evidence type="ECO:0000259" key="1">
    <source>
        <dbReference type="Pfam" id="PF00535"/>
    </source>
</evidence>
<dbReference type="InterPro" id="IPR001173">
    <property type="entry name" value="Glyco_trans_2-like"/>
</dbReference>
<comment type="caution">
    <text evidence="2">The sequence shown here is derived from an EMBL/GenBank/DDBJ whole genome shotgun (WGS) entry which is preliminary data.</text>
</comment>
<evidence type="ECO:0000313" key="2">
    <source>
        <dbReference type="EMBL" id="RGN32026.1"/>
    </source>
</evidence>
<evidence type="ECO:0000313" key="3">
    <source>
        <dbReference type="Proteomes" id="UP000260983"/>
    </source>
</evidence>
<dbReference type="PANTHER" id="PTHR22916">
    <property type="entry name" value="GLYCOSYLTRANSFERASE"/>
    <property type="match status" value="1"/>
</dbReference>
<reference evidence="2 3" key="1">
    <citation type="submission" date="2018-08" db="EMBL/GenBank/DDBJ databases">
        <title>A genome reference for cultivated species of the human gut microbiota.</title>
        <authorList>
            <person name="Zou Y."/>
            <person name="Xue W."/>
            <person name="Luo G."/>
        </authorList>
    </citation>
    <scope>NUCLEOTIDE SEQUENCE [LARGE SCALE GENOMIC DNA]</scope>
    <source>
        <strain evidence="2 3">OM05-15BH</strain>
    </source>
</reference>
<dbReference type="GO" id="GO:0016758">
    <property type="term" value="F:hexosyltransferase activity"/>
    <property type="evidence" value="ECO:0007669"/>
    <property type="project" value="UniProtKB-ARBA"/>
</dbReference>
<accession>A0A3E5B362</accession>
<dbReference type="InterPro" id="IPR029044">
    <property type="entry name" value="Nucleotide-diphossugar_trans"/>
</dbReference>
<dbReference type="Proteomes" id="UP000260983">
    <property type="component" value="Unassembled WGS sequence"/>
</dbReference>
<keyword evidence="2" id="KW-0808">Transferase</keyword>
<organism evidence="2 3">
    <name type="scientific">Bacteroides oleiciplenus</name>
    <dbReference type="NCBI Taxonomy" id="626931"/>
    <lineage>
        <taxon>Bacteria</taxon>
        <taxon>Pseudomonadati</taxon>
        <taxon>Bacteroidota</taxon>
        <taxon>Bacteroidia</taxon>
        <taxon>Bacteroidales</taxon>
        <taxon>Bacteroidaceae</taxon>
        <taxon>Bacteroides</taxon>
    </lineage>
</organism>
<sequence length="291" mass="33920">MKTPILSIITVNFNNNEGLKKTLRSIETQSYTSYEHIIIDADSNDGSKETIEKYSERNTRLTYWVSEKDNGIYDGMNKGIRQAKGEYLYFLNSGDCLQGDILKKISFDGTKYIYGDMVLINNQEHRKETGPDYPDLIFFFYNALAHQACFIHHSLFADKLYDTRYKIIADWGHSFQSIIMEGCSYRHIPSTIAECDGTGISSNYIDVQTERLKWLKENLSHQLYSTYIDILEYNKSEFKAIIPTMNHTKKFQKRARKLICWLLKLNAIFSSHHTPAEDIYNSILYRPFSNK</sequence>
<dbReference type="RefSeq" id="WP_117725260.1">
    <property type="nucleotide sequence ID" value="NZ_QSUL01000015.1"/>
</dbReference>